<accession>A0ACC3MCV4</accession>
<organism evidence="1 2">
    <name type="scientific">Vermiconidia calcicola</name>
    <dbReference type="NCBI Taxonomy" id="1690605"/>
    <lineage>
        <taxon>Eukaryota</taxon>
        <taxon>Fungi</taxon>
        <taxon>Dikarya</taxon>
        <taxon>Ascomycota</taxon>
        <taxon>Pezizomycotina</taxon>
        <taxon>Dothideomycetes</taxon>
        <taxon>Dothideomycetidae</taxon>
        <taxon>Mycosphaerellales</taxon>
        <taxon>Extremaceae</taxon>
        <taxon>Vermiconidia</taxon>
    </lineage>
</organism>
<gene>
    <name evidence="1" type="ORF">LTR37_019937</name>
</gene>
<dbReference type="EMBL" id="JAUTXU010000325">
    <property type="protein sequence ID" value="KAK3686347.1"/>
    <property type="molecule type" value="Genomic_DNA"/>
</dbReference>
<dbReference type="Proteomes" id="UP001281147">
    <property type="component" value="Unassembled WGS sequence"/>
</dbReference>
<reference evidence="1" key="1">
    <citation type="submission" date="2023-07" db="EMBL/GenBank/DDBJ databases">
        <title>Black Yeasts Isolated from many extreme environments.</title>
        <authorList>
            <person name="Coleine C."/>
            <person name="Stajich J.E."/>
            <person name="Selbmann L."/>
        </authorList>
    </citation>
    <scope>NUCLEOTIDE SEQUENCE</scope>
    <source>
        <strain evidence="1">CCFEE 5714</strain>
    </source>
</reference>
<keyword evidence="2" id="KW-1185">Reference proteome</keyword>
<protein>
    <submittedName>
        <fullName evidence="1">Uncharacterized protein</fullName>
    </submittedName>
</protein>
<evidence type="ECO:0000313" key="1">
    <source>
        <dbReference type="EMBL" id="KAK3686347.1"/>
    </source>
</evidence>
<proteinExistence type="predicted"/>
<comment type="caution">
    <text evidence="1">The sequence shown here is derived from an EMBL/GenBank/DDBJ whole genome shotgun (WGS) entry which is preliminary data.</text>
</comment>
<evidence type="ECO:0000313" key="2">
    <source>
        <dbReference type="Proteomes" id="UP001281147"/>
    </source>
</evidence>
<sequence length="303" mass="33262">MANAEAGVICIWLPWRFRYKESKLYSMPTNPTNKDGAASGSSKSRGSGDKSDKGGKKLKGPAIHTARAWVENVKRGARAPEVGLPVEKPNRIDLILAIKDAVDFIVKNSPERSNRYRVWKSTQTDISDKRKIDPLPEMALKLTFFHVLLAVDTTGRNPTYLGGNPPTDSEGKKLDGHSWVRGIQDGTLAAPDIAGFANFEGNEQQLKVAILAGWAFISGNRRSVGSRRMDLWDSMLFGKLPWLDSAPKGVLRAFLWEMMDAVEITQRQLKAPKGTIVPDLDEIRSVAESRRSSTSAGSVGISS</sequence>
<name>A0ACC3MCV4_9PEZI</name>